<dbReference type="InterPro" id="IPR051815">
    <property type="entry name" value="Molybdate_resp_trans_reg"/>
</dbReference>
<dbReference type="InterPro" id="IPR036388">
    <property type="entry name" value="WH-like_DNA-bd_sf"/>
</dbReference>
<evidence type="ECO:0000313" key="1">
    <source>
        <dbReference type="EMBL" id="SDE02569.1"/>
    </source>
</evidence>
<dbReference type="Gene3D" id="1.10.10.10">
    <property type="entry name" value="Winged helix-like DNA-binding domain superfamily/Winged helix DNA-binding domain"/>
    <property type="match status" value="1"/>
</dbReference>
<protein>
    <submittedName>
        <fullName evidence="1">Molybdate transport system regulatory protein</fullName>
    </submittedName>
</protein>
<dbReference type="Proteomes" id="UP000199455">
    <property type="component" value="Unassembled WGS sequence"/>
</dbReference>
<organism evidence="1 2">
    <name type="scientific">Pedobacter soli</name>
    <dbReference type="NCBI Taxonomy" id="390242"/>
    <lineage>
        <taxon>Bacteria</taxon>
        <taxon>Pseudomonadati</taxon>
        <taxon>Bacteroidota</taxon>
        <taxon>Sphingobacteriia</taxon>
        <taxon>Sphingobacteriales</taxon>
        <taxon>Sphingobacteriaceae</taxon>
        <taxon>Pedobacter</taxon>
    </lineage>
</organism>
<dbReference type="STRING" id="390242.SAMN04488024_110130"/>
<dbReference type="PANTHER" id="PTHR30432:SF1">
    <property type="entry name" value="DNA-BINDING TRANSCRIPTIONAL DUAL REGULATOR MODE"/>
    <property type="match status" value="1"/>
</dbReference>
<sequence>MSATNYSINGRIWIETPEGKVLGHGRVELLERIHVTGSLRQAALQMKMSYKQAWDLVKHTNEGFTEPLVQLSRGGTGGGKAILTEKGHQVIAEFKKIQKKFIDFMKEEENLIKI</sequence>
<dbReference type="EMBL" id="FMZH01000010">
    <property type="protein sequence ID" value="SDE02569.1"/>
    <property type="molecule type" value="Genomic_DNA"/>
</dbReference>
<dbReference type="AlphaFoldDB" id="A0A1G6ZIT9"/>
<accession>A0A1G6ZIT9</accession>
<dbReference type="RefSeq" id="WP_090771617.1">
    <property type="nucleotide sequence ID" value="NZ_FMZH01000010.1"/>
</dbReference>
<dbReference type="SUPFAM" id="SSF46785">
    <property type="entry name" value="Winged helix' DNA-binding domain"/>
    <property type="match status" value="1"/>
</dbReference>
<reference evidence="2" key="1">
    <citation type="submission" date="2016-10" db="EMBL/GenBank/DDBJ databases">
        <authorList>
            <person name="Varghese N."/>
            <person name="Submissions S."/>
        </authorList>
    </citation>
    <scope>NUCLEOTIDE SEQUENCE [LARGE SCALE GENOMIC DNA]</scope>
    <source>
        <strain evidence="2">DSM 18609</strain>
    </source>
</reference>
<dbReference type="InterPro" id="IPR036390">
    <property type="entry name" value="WH_DNA-bd_sf"/>
</dbReference>
<name>A0A1G6ZIT9_9SPHI</name>
<keyword evidence="2" id="KW-1185">Reference proteome</keyword>
<gene>
    <name evidence="1" type="ORF">SAMN04488024_110130</name>
</gene>
<evidence type="ECO:0000313" key="2">
    <source>
        <dbReference type="Proteomes" id="UP000199455"/>
    </source>
</evidence>
<dbReference type="PANTHER" id="PTHR30432">
    <property type="entry name" value="TRANSCRIPTIONAL REGULATOR MODE"/>
    <property type="match status" value="1"/>
</dbReference>
<proteinExistence type="predicted"/>